<gene>
    <name evidence="1" type="ORF">TNCV_1088921</name>
</gene>
<dbReference type="AlphaFoldDB" id="A0A8X6SRU1"/>
<dbReference type="EMBL" id="BMAU01021343">
    <property type="protein sequence ID" value="GFY17116.1"/>
    <property type="molecule type" value="Genomic_DNA"/>
</dbReference>
<keyword evidence="2" id="KW-1185">Reference proteome</keyword>
<comment type="caution">
    <text evidence="1">The sequence shown here is derived from an EMBL/GenBank/DDBJ whole genome shotgun (WGS) entry which is preliminary data.</text>
</comment>
<protein>
    <submittedName>
        <fullName evidence="1">Uncharacterized protein</fullName>
    </submittedName>
</protein>
<name>A0A8X6SRU1_TRICX</name>
<dbReference type="Proteomes" id="UP000887159">
    <property type="component" value="Unassembled WGS sequence"/>
</dbReference>
<reference evidence="1" key="1">
    <citation type="submission" date="2020-08" db="EMBL/GenBank/DDBJ databases">
        <title>Multicomponent nature underlies the extraordinary mechanical properties of spider dragline silk.</title>
        <authorList>
            <person name="Kono N."/>
            <person name="Nakamura H."/>
            <person name="Mori M."/>
            <person name="Yoshida Y."/>
            <person name="Ohtoshi R."/>
            <person name="Malay A.D."/>
            <person name="Moran D.A.P."/>
            <person name="Tomita M."/>
            <person name="Numata K."/>
            <person name="Arakawa K."/>
        </authorList>
    </citation>
    <scope>NUCLEOTIDE SEQUENCE</scope>
</reference>
<organism evidence="1 2">
    <name type="scientific">Trichonephila clavipes</name>
    <name type="common">Golden silk orbweaver</name>
    <name type="synonym">Nephila clavipes</name>
    <dbReference type="NCBI Taxonomy" id="2585209"/>
    <lineage>
        <taxon>Eukaryota</taxon>
        <taxon>Metazoa</taxon>
        <taxon>Ecdysozoa</taxon>
        <taxon>Arthropoda</taxon>
        <taxon>Chelicerata</taxon>
        <taxon>Arachnida</taxon>
        <taxon>Araneae</taxon>
        <taxon>Araneomorphae</taxon>
        <taxon>Entelegynae</taxon>
        <taxon>Araneoidea</taxon>
        <taxon>Nephilidae</taxon>
        <taxon>Trichonephila</taxon>
    </lineage>
</organism>
<evidence type="ECO:0000313" key="2">
    <source>
        <dbReference type="Proteomes" id="UP000887159"/>
    </source>
</evidence>
<proteinExistence type="predicted"/>
<accession>A0A8X6SRU1</accession>
<evidence type="ECO:0000313" key="1">
    <source>
        <dbReference type="EMBL" id="GFY17116.1"/>
    </source>
</evidence>
<sequence>MIPAKNKRGTLLSISGETPISFPEGTSMPFSGFKPESSRLQADHPTRLVFVVVVSRKVSLRTVGQS</sequence>